<evidence type="ECO:0000259" key="2">
    <source>
        <dbReference type="Pfam" id="PF25906"/>
    </source>
</evidence>
<dbReference type="PANTHER" id="PTHR33744">
    <property type="entry name" value="CARBOHYDRATE DIACID REGULATOR"/>
    <property type="match status" value="1"/>
</dbReference>
<dbReference type="EMBL" id="JADBDZ010000001">
    <property type="protein sequence ID" value="MBE1531781.1"/>
    <property type="molecule type" value="Genomic_DNA"/>
</dbReference>
<organism evidence="3 4">
    <name type="scientific">Actinomadura algeriensis</name>
    <dbReference type="NCBI Taxonomy" id="1679523"/>
    <lineage>
        <taxon>Bacteria</taxon>
        <taxon>Bacillati</taxon>
        <taxon>Actinomycetota</taxon>
        <taxon>Actinomycetes</taxon>
        <taxon>Streptosporangiales</taxon>
        <taxon>Thermomonosporaceae</taxon>
        <taxon>Actinomadura</taxon>
    </lineage>
</organism>
<dbReference type="Proteomes" id="UP000627838">
    <property type="component" value="Unassembled WGS sequence"/>
</dbReference>
<dbReference type="InterPro" id="IPR051448">
    <property type="entry name" value="CdaR-like_regulators"/>
</dbReference>
<evidence type="ECO:0008006" key="5">
    <source>
        <dbReference type="Google" id="ProtNLM"/>
    </source>
</evidence>
<evidence type="ECO:0000313" key="4">
    <source>
        <dbReference type="Proteomes" id="UP000627838"/>
    </source>
</evidence>
<dbReference type="PANTHER" id="PTHR33744:SF1">
    <property type="entry name" value="DNA-BINDING TRANSCRIPTIONAL ACTIVATOR ADER"/>
    <property type="match status" value="1"/>
</dbReference>
<feature type="domain" description="PucR C-terminal helix-turn-helix" evidence="1">
    <location>
        <begin position="334"/>
        <end position="391"/>
    </location>
</feature>
<gene>
    <name evidence="3" type="ORF">H4W34_001614</name>
</gene>
<accession>A0ABR9JN29</accession>
<proteinExistence type="predicted"/>
<dbReference type="InterPro" id="IPR042070">
    <property type="entry name" value="PucR_C-HTH_sf"/>
</dbReference>
<reference evidence="3 4" key="1">
    <citation type="submission" date="2020-10" db="EMBL/GenBank/DDBJ databases">
        <title>Sequencing the genomes of 1000 actinobacteria strains.</title>
        <authorList>
            <person name="Klenk H.-P."/>
        </authorList>
    </citation>
    <scope>NUCLEOTIDE SEQUENCE [LARGE SCALE GENOMIC DNA]</scope>
    <source>
        <strain evidence="3 4">DSM 46744</strain>
    </source>
</reference>
<dbReference type="Pfam" id="PF13556">
    <property type="entry name" value="HTH_30"/>
    <property type="match status" value="1"/>
</dbReference>
<dbReference type="Pfam" id="PF25906">
    <property type="entry name" value="PucR-like_N"/>
    <property type="match status" value="1"/>
</dbReference>
<keyword evidence="4" id="KW-1185">Reference proteome</keyword>
<comment type="caution">
    <text evidence="3">The sequence shown here is derived from an EMBL/GenBank/DDBJ whole genome shotgun (WGS) entry which is preliminary data.</text>
</comment>
<feature type="domain" description="PucR-like N-terminal" evidence="2">
    <location>
        <begin position="11"/>
        <end position="177"/>
    </location>
</feature>
<protein>
    <recommendedName>
        <fullName evidence="5">PucR family transcriptional regulator</fullName>
    </recommendedName>
</protein>
<dbReference type="RefSeq" id="WP_192758581.1">
    <property type="nucleotide sequence ID" value="NZ_JADBDZ010000001.1"/>
</dbReference>
<dbReference type="InterPro" id="IPR058663">
    <property type="entry name" value="PucR-like_N"/>
</dbReference>
<evidence type="ECO:0000259" key="1">
    <source>
        <dbReference type="Pfam" id="PF13556"/>
    </source>
</evidence>
<evidence type="ECO:0000313" key="3">
    <source>
        <dbReference type="EMBL" id="MBE1531781.1"/>
    </source>
</evidence>
<sequence length="397" mass="43384">MVVTGLDVPAFEKVPAWVAERLRARVDRAADELLHELRERGTGPDGGDEERRVRSGIAAALRHFCDLVDDPNAGWGRVQAFYLRVGRHMAREGRDPDETQQALRRSALAVWRTLATVPGGLDLDHAALGLVVDAQFAYMDAVAEVIADGYRGELRDHTAGPRDIDARRRARLLHLLLAEPPADPDRVEALAREARWPRPRTVAAAAARPRGDGAVPPHAAPPGVLADFGAPEPALLFPDAADGARPVLPDELLRDWVVAIGPAVPLAGAARSLRWARETLALAGRGLIPDTGPIRSAEHVPALVISRAGELIDDAAATRLAPLRGIPPARRERLAETLLALLEHNFNAADAGRRLCVHPQTVRYRLRHLQHLFGDDLRDPRRCLELELILRRTLSTC</sequence>
<dbReference type="InterPro" id="IPR025736">
    <property type="entry name" value="PucR_C-HTH_dom"/>
</dbReference>
<name>A0ABR9JN29_9ACTN</name>
<dbReference type="Gene3D" id="1.10.10.2840">
    <property type="entry name" value="PucR C-terminal helix-turn-helix domain"/>
    <property type="match status" value="1"/>
</dbReference>